<evidence type="ECO:0000313" key="2">
    <source>
        <dbReference type="EMBL" id="AGC34505.1"/>
    </source>
</evidence>
<sequence>MPSAENFEWPQGNPLFEVQWRTVTESLAGNGIVNNGDFEVTATATDMEISVAAGTAFYIGSNYNLGAAETHVLSDGDANDDRWDTVYFDTGTSSSGVREGTPAANPEPPDISGGELLLAIVYVPAGATNISNTEILNWRAKFSNEAEEVQYDDTTGTYGVNNVDAALDELQEAAQITAYPFALGTDTDMDAAGTDLVDGATTIWDTSATEVPQAQLGGPASSLSTYPLAPATDLNINAYPFALADLASPFSLPSITDMDAAGNDLTDSTASKTIWDTSEGYVPRPSVDDKREVRTETSGTSNTTITTADEEIILVDTETNAIDFDVTLASADAVSGNTIRVVDVGGGAQDNPITISTEGSETINGASTDLISENYGALTLTWGGGEWSVTGSVTSGAGVASEEDFSGAETGQVAASSQGVLIVSSLEPDETVEVYRAVLTTDTVEAVATGVDLKLVTFDNAGGYTTQSTLITGDGATVFDDETGAPLASYTNAGTAAESIGVIVDNTLTSAVDIVSDVEGATGR</sequence>
<proteinExistence type="predicted"/>
<feature type="region of interest" description="Disordered" evidence="1">
    <location>
        <begin position="90"/>
        <end position="110"/>
    </location>
</feature>
<dbReference type="GeneID" id="14477377"/>
<evidence type="ECO:0000256" key="1">
    <source>
        <dbReference type="SAM" id="MobiDB-lite"/>
    </source>
</evidence>
<protein>
    <submittedName>
        <fullName evidence="2">Tail baseplate</fullName>
    </submittedName>
</protein>
<feature type="region of interest" description="Disordered" evidence="1">
    <location>
        <begin position="276"/>
        <end position="301"/>
    </location>
</feature>
<organism evidence="2 3">
    <name type="scientific">Haloarcula vallismortis tailed virus 1</name>
    <dbReference type="NCBI Taxonomy" id="1262528"/>
    <lineage>
        <taxon>Viruses</taxon>
        <taxon>Duplodnaviria</taxon>
        <taxon>Heunggongvirae</taxon>
        <taxon>Uroviricota</taxon>
        <taxon>Caudoviricetes</taxon>
        <taxon>Thumleimavirales</taxon>
        <taxon>Druskaviridae</taxon>
        <taxon>Tredecimvirus</taxon>
        <taxon>Tredecimvirus thailandense</taxon>
        <taxon>Tredecimvirus HVTV1</taxon>
    </lineage>
</organism>
<dbReference type="OrthoDB" id="6544at10239"/>
<feature type="compositionally biased region" description="Basic and acidic residues" evidence="1">
    <location>
        <begin position="286"/>
        <end position="295"/>
    </location>
</feature>
<dbReference type="EMBL" id="KC117377">
    <property type="protein sequence ID" value="AGC34505.1"/>
    <property type="molecule type" value="Genomic_DNA"/>
</dbReference>
<evidence type="ECO:0000313" key="3">
    <source>
        <dbReference type="Proteomes" id="UP000011137"/>
    </source>
</evidence>
<reference evidence="2 3" key="1">
    <citation type="journal article" date="2013" name="J. Virol.">
        <title>Insights into head-tailed viruses infecting extremely halophilic archaea.</title>
        <authorList>
            <person name="Pietila M.K."/>
            <person name="Laurinmaki P."/>
            <person name="Russell D.A."/>
            <person name="Ko C.C."/>
            <person name="Jacobs-Sera D."/>
            <person name="Butcher S.J."/>
            <person name="Bamford D.H."/>
            <person name="Hendrix R.W."/>
        </authorList>
    </citation>
    <scope>NUCLEOTIDE SEQUENCE [LARGE SCALE GENOMIC DNA]</scope>
</reference>
<keyword evidence="3" id="KW-1185">Reference proteome</keyword>
<dbReference type="KEGG" id="vg:14477377"/>
<gene>
    <name evidence="2" type="primary">136</name>
    <name evidence="2" type="ORF">HVTV1_136</name>
</gene>
<dbReference type="RefSeq" id="YP_007379041.1">
    <property type="nucleotide sequence ID" value="NC_020158.1"/>
</dbReference>
<accession>L7TKJ5</accession>
<name>L7TKJ5_9CAUD</name>
<dbReference type="Proteomes" id="UP000011137">
    <property type="component" value="Segment"/>
</dbReference>